<dbReference type="AlphaFoldDB" id="A0AB73AHV2"/>
<dbReference type="PANTHER" id="PTHR11927">
    <property type="entry name" value="GALACTOSIDE 2-L-FUCOSYLTRANSFERASE"/>
    <property type="match status" value="1"/>
</dbReference>
<organism evidence="3 4">
    <name type="scientific">Bacteroides fragilis str. 3783N1-6</name>
    <dbReference type="NCBI Taxonomy" id="1339310"/>
    <lineage>
        <taxon>Bacteria</taxon>
        <taxon>Pseudomonadati</taxon>
        <taxon>Bacteroidota</taxon>
        <taxon>Bacteroidia</taxon>
        <taxon>Bacteroidales</taxon>
        <taxon>Bacteroidaceae</taxon>
        <taxon>Bacteroides</taxon>
    </lineage>
</organism>
<keyword evidence="2 3" id="KW-0808">Transferase</keyword>
<dbReference type="GO" id="GO:0008107">
    <property type="term" value="F:galactoside 2-alpha-L-fucosyltransferase activity"/>
    <property type="evidence" value="ECO:0007669"/>
    <property type="project" value="InterPro"/>
</dbReference>
<dbReference type="GO" id="GO:0005975">
    <property type="term" value="P:carbohydrate metabolic process"/>
    <property type="evidence" value="ECO:0007669"/>
    <property type="project" value="InterPro"/>
</dbReference>
<dbReference type="Pfam" id="PF01531">
    <property type="entry name" value="Glyco_transf_11"/>
    <property type="match status" value="1"/>
</dbReference>
<dbReference type="PANTHER" id="PTHR11927:SF9">
    <property type="entry name" value="L-FUCOSYLTRANSFERASE"/>
    <property type="match status" value="1"/>
</dbReference>
<evidence type="ECO:0000256" key="1">
    <source>
        <dbReference type="ARBA" id="ARBA00022676"/>
    </source>
</evidence>
<accession>A0AB73AHV2</accession>
<dbReference type="GO" id="GO:0016020">
    <property type="term" value="C:membrane"/>
    <property type="evidence" value="ECO:0007669"/>
    <property type="project" value="InterPro"/>
</dbReference>
<sequence length="303" mass="35531">MIICKLSDQLGNQMFAYAAVKTIAKDKGYDFRVLSKYDNQFLKNDIDKKFGSNITTVFENIQTEIIHEVPIGFHEFHEVTTRFSTSSLQKEALEVHDNTLMRGHYISPLYFMHRIDEVRTWFKFPQSINQDTSRIITKILAKYPPNTKLCSVHFRNALDYRIKGYMLAKHYWNNAAQQLLQEENANIVFLVFYDKKTRLVKSFIKNHQSETLHYSLFKDFSLISKCDFHIVCNSSFSVMAALMDERSNKTFCPSIWPTPKGYFPMDSYPQEWIRISTKRNPVSHIMGYIAPILSPLKHLIKKK</sequence>
<evidence type="ECO:0000256" key="2">
    <source>
        <dbReference type="ARBA" id="ARBA00022679"/>
    </source>
</evidence>
<dbReference type="RefSeq" id="WP_014299082.1">
    <property type="nucleotide sequence ID" value="NZ_JGEU01000039.1"/>
</dbReference>
<dbReference type="Proteomes" id="UP000021175">
    <property type="component" value="Unassembled WGS sequence"/>
</dbReference>
<proteinExistence type="predicted"/>
<reference evidence="3 4" key="1">
    <citation type="submission" date="2014-02" db="EMBL/GenBank/DDBJ databases">
        <authorList>
            <person name="Sears C."/>
            <person name="Carroll K."/>
            <person name="Sack B.R."/>
            <person name="Qadri F."/>
            <person name="Myers L.L."/>
            <person name="Chung G.-T."/>
            <person name="Escheverria P."/>
            <person name="Fraser C.M."/>
            <person name="Sadzewicz L."/>
            <person name="Shefchek K.A."/>
            <person name="Tallon L."/>
            <person name="Das S.P."/>
            <person name="Daugherty S."/>
            <person name="Mongodin E.F."/>
        </authorList>
    </citation>
    <scope>NUCLEOTIDE SEQUENCE [LARGE SCALE GENOMIC DNA]</scope>
    <source>
        <strain evidence="3 4">3783N1-6</strain>
    </source>
</reference>
<dbReference type="InterPro" id="IPR002516">
    <property type="entry name" value="Glyco_trans_11"/>
</dbReference>
<comment type="caution">
    <text evidence="3">The sequence shown here is derived from an EMBL/GenBank/DDBJ whole genome shotgun (WGS) entry which is preliminary data.</text>
</comment>
<name>A0AB73AHV2_BACFG</name>
<evidence type="ECO:0000313" key="3">
    <source>
        <dbReference type="EMBL" id="EYB08745.1"/>
    </source>
</evidence>
<keyword evidence="1" id="KW-0328">Glycosyltransferase</keyword>
<gene>
    <name evidence="3" type="ORF">M119_2929</name>
</gene>
<protein>
    <submittedName>
        <fullName evidence="3">Glycosyl transferase 11 family protein</fullName>
    </submittedName>
</protein>
<dbReference type="EMBL" id="JGEU01000039">
    <property type="protein sequence ID" value="EYB08745.1"/>
    <property type="molecule type" value="Genomic_DNA"/>
</dbReference>
<evidence type="ECO:0000313" key="4">
    <source>
        <dbReference type="Proteomes" id="UP000021175"/>
    </source>
</evidence>